<name>A0A317FIF5_9PROT</name>
<keyword evidence="1" id="KW-1133">Transmembrane helix</keyword>
<feature type="transmembrane region" description="Helical" evidence="1">
    <location>
        <begin position="247"/>
        <end position="268"/>
    </location>
</feature>
<feature type="transmembrane region" description="Helical" evidence="1">
    <location>
        <begin position="118"/>
        <end position="136"/>
    </location>
</feature>
<protein>
    <submittedName>
        <fullName evidence="2">Uncharacterized protein</fullName>
    </submittedName>
</protein>
<dbReference type="OrthoDB" id="7269810at2"/>
<evidence type="ECO:0000313" key="3">
    <source>
        <dbReference type="Proteomes" id="UP000245765"/>
    </source>
</evidence>
<evidence type="ECO:0000313" key="2">
    <source>
        <dbReference type="EMBL" id="PWS38884.1"/>
    </source>
</evidence>
<accession>A0A317FIF5</accession>
<proteinExistence type="predicted"/>
<dbReference type="RefSeq" id="WP_109869505.1">
    <property type="nucleotide sequence ID" value="NZ_QGNA01000001.1"/>
</dbReference>
<dbReference type="Proteomes" id="UP000245765">
    <property type="component" value="Unassembled WGS sequence"/>
</dbReference>
<evidence type="ECO:0000256" key="1">
    <source>
        <dbReference type="SAM" id="Phobius"/>
    </source>
</evidence>
<keyword evidence="1" id="KW-0812">Transmembrane</keyword>
<dbReference type="AlphaFoldDB" id="A0A317FIF5"/>
<feature type="transmembrane region" description="Helical" evidence="1">
    <location>
        <begin position="59"/>
        <end position="80"/>
    </location>
</feature>
<keyword evidence="1" id="KW-0472">Membrane</keyword>
<sequence length="585" mass="59046">MQAWRERARRLIRGLFLAAPALLLAGVSFGQPVAVEAPGAVVVAPPAPPPDLSATLTRLLPWLIVTGILLAFLWGSWLLLRHLAKETQAKTPAGGAPEATTLTGRYFDLPLGVPEGSVRALLSVFIVVFGFVLLAFQNALELRSGEALTGFIGTVITFYFATRSSEQSRKIVEGAQDAVQRATQAAEGASAAANNASAAATDAGVAARSAAGTAVVVAGAGAGAGGATPEQQSRMATLRDAQTKLQALRSLIAVAGTLGVGTGAVAGADRALQRVDGLLTRITPVIGGQANAETVGKLAEEAGAALRDLGDLGPVGNAVADAMATVGRVAQQSAPIASMLGGIFGGGAVAGPAGLVAAVVVGGLQLVKEKEKFDRWKAAMLDTPLDLGLLPQVVDGGLATAALLRAPLLAQRLAPGGTLEPALALAVWEAVGVAPGRPPVPARELAAQVLADLPGPGCDELRRHFTGNPDALSDAIEDFRAAMTGAAALQGLDMQRITVGGAEVSTMALAGAVRAARQDSRVAAELERMVYMVEALGKADPATLAEVSARLGAPDFLRGAEAEAAAKARAAEQASTAPPAEGGSG</sequence>
<dbReference type="EMBL" id="QGNA01000001">
    <property type="protein sequence ID" value="PWS38884.1"/>
    <property type="molecule type" value="Genomic_DNA"/>
</dbReference>
<comment type="caution">
    <text evidence="2">The sequence shown here is derived from an EMBL/GenBank/DDBJ whole genome shotgun (WGS) entry which is preliminary data.</text>
</comment>
<feature type="transmembrane region" description="Helical" evidence="1">
    <location>
        <begin position="142"/>
        <end position="161"/>
    </location>
</feature>
<keyword evidence="3" id="KW-1185">Reference proteome</keyword>
<organism evidence="2 3">
    <name type="scientific">Falsiroseomonas bella</name>
    <dbReference type="NCBI Taxonomy" id="2184016"/>
    <lineage>
        <taxon>Bacteria</taxon>
        <taxon>Pseudomonadati</taxon>
        <taxon>Pseudomonadota</taxon>
        <taxon>Alphaproteobacteria</taxon>
        <taxon>Acetobacterales</taxon>
        <taxon>Roseomonadaceae</taxon>
        <taxon>Falsiroseomonas</taxon>
    </lineage>
</organism>
<feature type="transmembrane region" description="Helical" evidence="1">
    <location>
        <begin position="343"/>
        <end position="367"/>
    </location>
</feature>
<gene>
    <name evidence="2" type="ORF">DFH01_06455</name>
</gene>
<reference evidence="3" key="1">
    <citation type="submission" date="2018-05" db="EMBL/GenBank/DDBJ databases">
        <authorList>
            <person name="Du Z."/>
            <person name="Wang X."/>
        </authorList>
    </citation>
    <scope>NUCLEOTIDE SEQUENCE [LARGE SCALE GENOMIC DNA]</scope>
    <source>
        <strain evidence="3">CQN31</strain>
    </source>
</reference>